<proteinExistence type="inferred from homology"/>
<dbReference type="STRING" id="3469.A0A4Y7J418"/>
<dbReference type="InterPro" id="IPR044757">
    <property type="entry name" value="ILR1-like_Hyd"/>
</dbReference>
<evidence type="ECO:0000256" key="3">
    <source>
        <dbReference type="ARBA" id="ARBA00022801"/>
    </source>
</evidence>
<sequence length="491" mass="53992">MVSQITSTLCWVLVLIYTITTFINCNVVYGLAPSSADLDSTCNFVKSSVSSCSSSVSKENEDDHQHADDQYSTQRQNHSKSVYSCRTSSSISETTSILSMAKNPEMVKWIKTIRRRIHEYPELAYEEFETSRLIRTELDRIGVRYRFPLAKTGIRASIGTGSPPFVAVRADMDALPIQESIEWEHKSKVAGKMHACGHDAHVAMLLGAAKILKARENHLKGTVVLIFQPAEEAGNGAKRMIEDGALENVEAIFTTHVSTELPTSVIGSRPGPLLAGCGFFRAVITGKEEHAGNPHRPVDTLLAASAAVISLQSLVSRETNPMDSQVVSMASFNGGDNLDVIPESSVLGGTFRAFSNTSFYRLRQRIEQVCNCGTSKSIQKCSAEVDFFEGESFYPPTVNDDEMNEHVRNVAAGMLGSKNFRVVPQMMGAEDFSFYSQVIPAAFFFIGVMNEQVGSTHSGHSPYFMIDEEALPIGAAMHAEIAERYLSEHYR</sequence>
<dbReference type="SUPFAM" id="SSF55031">
    <property type="entry name" value="Bacterial exopeptidase dimerisation domain"/>
    <property type="match status" value="1"/>
</dbReference>
<dbReference type="Gene3D" id="3.30.70.360">
    <property type="match status" value="1"/>
</dbReference>
<dbReference type="PANTHER" id="PTHR11014:SF62">
    <property type="entry name" value="IAA-AMINO ACID HYDROLASE ILR1-LIKE 6"/>
    <property type="match status" value="1"/>
</dbReference>
<feature type="region of interest" description="Disordered" evidence="4">
    <location>
        <begin position="55"/>
        <end position="86"/>
    </location>
</feature>
<dbReference type="Pfam" id="PF07687">
    <property type="entry name" value="M20_dimer"/>
    <property type="match status" value="1"/>
</dbReference>
<dbReference type="InterPro" id="IPR036264">
    <property type="entry name" value="Bact_exopeptidase_dim_dom"/>
</dbReference>
<evidence type="ECO:0000256" key="4">
    <source>
        <dbReference type="SAM" id="MobiDB-lite"/>
    </source>
</evidence>
<keyword evidence="5" id="KW-0812">Transmembrane</keyword>
<evidence type="ECO:0000256" key="2">
    <source>
        <dbReference type="ARBA" id="ARBA00022729"/>
    </source>
</evidence>
<dbReference type="SUPFAM" id="SSF53187">
    <property type="entry name" value="Zn-dependent exopeptidases"/>
    <property type="match status" value="1"/>
</dbReference>
<dbReference type="EMBL" id="CM010717">
    <property type="protein sequence ID" value="RZC54405.1"/>
    <property type="molecule type" value="Genomic_DNA"/>
</dbReference>
<organism evidence="7 8">
    <name type="scientific">Papaver somniferum</name>
    <name type="common">Opium poppy</name>
    <dbReference type="NCBI Taxonomy" id="3469"/>
    <lineage>
        <taxon>Eukaryota</taxon>
        <taxon>Viridiplantae</taxon>
        <taxon>Streptophyta</taxon>
        <taxon>Embryophyta</taxon>
        <taxon>Tracheophyta</taxon>
        <taxon>Spermatophyta</taxon>
        <taxon>Magnoliopsida</taxon>
        <taxon>Ranunculales</taxon>
        <taxon>Papaveraceae</taxon>
        <taxon>Papaveroideae</taxon>
        <taxon>Papaver</taxon>
    </lineage>
</organism>
<feature type="compositionally biased region" description="Polar residues" evidence="4">
    <location>
        <begin position="70"/>
        <end position="86"/>
    </location>
</feature>
<keyword evidence="5" id="KW-0472">Membrane</keyword>
<dbReference type="Gramene" id="RZC54405">
    <property type="protein sequence ID" value="RZC54405"/>
    <property type="gene ID" value="C5167_013252"/>
</dbReference>
<dbReference type="InterPro" id="IPR002933">
    <property type="entry name" value="Peptidase_M20"/>
</dbReference>
<feature type="compositionally biased region" description="Basic and acidic residues" evidence="4">
    <location>
        <begin position="58"/>
        <end position="69"/>
    </location>
</feature>
<evidence type="ECO:0000313" key="7">
    <source>
        <dbReference type="EMBL" id="RZC54405.1"/>
    </source>
</evidence>
<dbReference type="GO" id="GO:0009850">
    <property type="term" value="P:auxin metabolic process"/>
    <property type="evidence" value="ECO:0007669"/>
    <property type="project" value="InterPro"/>
</dbReference>
<dbReference type="InterPro" id="IPR017439">
    <property type="entry name" value="Amidohydrolase"/>
</dbReference>
<accession>A0A4Y7J418</accession>
<evidence type="ECO:0000256" key="1">
    <source>
        <dbReference type="ARBA" id="ARBA00006153"/>
    </source>
</evidence>
<feature type="domain" description="Peptidase M20 dimerisation" evidence="6">
    <location>
        <begin position="280"/>
        <end position="371"/>
    </location>
</feature>
<protein>
    <recommendedName>
        <fullName evidence="6">Peptidase M20 dimerisation domain-containing protein</fullName>
    </recommendedName>
</protein>
<dbReference type="Proteomes" id="UP000316621">
    <property type="component" value="Chromosome 3"/>
</dbReference>
<evidence type="ECO:0000313" key="8">
    <source>
        <dbReference type="Proteomes" id="UP000316621"/>
    </source>
</evidence>
<dbReference type="GO" id="GO:0016787">
    <property type="term" value="F:hydrolase activity"/>
    <property type="evidence" value="ECO:0007669"/>
    <property type="project" value="UniProtKB-KW"/>
</dbReference>
<keyword evidence="8" id="KW-1185">Reference proteome</keyword>
<comment type="similarity">
    <text evidence="1">Belongs to the peptidase M20 family.</text>
</comment>
<reference evidence="7 8" key="1">
    <citation type="journal article" date="2018" name="Science">
        <title>The opium poppy genome and morphinan production.</title>
        <authorList>
            <person name="Guo L."/>
            <person name="Winzer T."/>
            <person name="Yang X."/>
            <person name="Li Y."/>
            <person name="Ning Z."/>
            <person name="He Z."/>
            <person name="Teodor R."/>
            <person name="Lu Y."/>
            <person name="Bowser T.A."/>
            <person name="Graham I.A."/>
            <person name="Ye K."/>
        </authorList>
    </citation>
    <scope>NUCLEOTIDE SEQUENCE [LARGE SCALE GENOMIC DNA]</scope>
    <source>
        <strain evidence="8">cv. HN1</strain>
        <tissue evidence="7">Leaves</tissue>
    </source>
</reference>
<evidence type="ECO:0000256" key="5">
    <source>
        <dbReference type="SAM" id="Phobius"/>
    </source>
</evidence>
<evidence type="ECO:0000259" key="6">
    <source>
        <dbReference type="Pfam" id="PF07687"/>
    </source>
</evidence>
<dbReference type="Pfam" id="PF01546">
    <property type="entry name" value="Peptidase_M20"/>
    <property type="match status" value="1"/>
</dbReference>
<name>A0A4Y7J418_PAPSO</name>
<gene>
    <name evidence="7" type="ORF">C5167_013252</name>
</gene>
<dbReference type="FunFam" id="3.30.70.360:FF:000001">
    <property type="entry name" value="N-acetyldiaminopimelate deacetylase"/>
    <property type="match status" value="1"/>
</dbReference>
<keyword evidence="2" id="KW-0732">Signal</keyword>
<keyword evidence="5" id="KW-1133">Transmembrane helix</keyword>
<dbReference type="OMA" id="LMMVAQP"/>
<dbReference type="InterPro" id="IPR011650">
    <property type="entry name" value="Peptidase_M20_dimer"/>
</dbReference>
<dbReference type="PANTHER" id="PTHR11014">
    <property type="entry name" value="PEPTIDASE M20 FAMILY MEMBER"/>
    <property type="match status" value="1"/>
</dbReference>
<dbReference type="GO" id="GO:0009694">
    <property type="term" value="P:jasmonic acid metabolic process"/>
    <property type="evidence" value="ECO:0007669"/>
    <property type="project" value="TreeGrafter"/>
</dbReference>
<dbReference type="Gene3D" id="3.40.630.10">
    <property type="entry name" value="Zn peptidases"/>
    <property type="match status" value="1"/>
</dbReference>
<feature type="transmembrane region" description="Helical" evidence="5">
    <location>
        <begin position="12"/>
        <end position="32"/>
    </location>
</feature>
<dbReference type="NCBIfam" id="TIGR01891">
    <property type="entry name" value="amidohydrolases"/>
    <property type="match status" value="1"/>
</dbReference>
<dbReference type="CDD" id="cd08017">
    <property type="entry name" value="M20_IAA_Hyd"/>
    <property type="match status" value="1"/>
</dbReference>
<keyword evidence="3" id="KW-0378">Hydrolase</keyword>
<dbReference type="AlphaFoldDB" id="A0A4Y7J418"/>